<evidence type="ECO:0000256" key="1">
    <source>
        <dbReference type="SAM" id="Coils"/>
    </source>
</evidence>
<dbReference type="InterPro" id="IPR000595">
    <property type="entry name" value="cNMP-bd_dom"/>
</dbReference>
<dbReference type="OMA" id="QVRFARI"/>
<dbReference type="InterPro" id="IPR051413">
    <property type="entry name" value="K/Na_HCN_channel"/>
</dbReference>
<sequence length="403" mass="47965">MTTIGYGDIVPSNMYEALFVTINMIVMSCCFAYSINNIGSILKEIEKEQEQLNNNIITIQRYLDRKNTNFELKSRVRNYLYFLSSEQKNRDQNEEEKVLNKISNKLRDEITLEINSKILSNQKIISQMFSQKTLNKIIYAMKEVLISPNEIIFKNDEVDDQSIYFIESGIVEIFYLQINKSKSIIHQLGKNQMFGELSFFSGLARKASARSVNLSTLYKISRRDFIDIIKDNQEDFEKFQMIKEKIIFQQNYQPITTNCYFCNSRSHLAQNCYKLHYSFDKQFIILKNNYYESQTRLKQVKRRNKFLKKAMQLIYYLYSKKKIQKLLKQKLEFQHTIINLFVQNLNSYTVIKIYKNSQKIIILNFLILLLILPNHKIKYQIKIMRAKLKITRKVINIIMNIVV</sequence>
<dbReference type="RefSeq" id="XP_004029752.1">
    <property type="nucleotide sequence ID" value="XM_004029704.1"/>
</dbReference>
<dbReference type="STRING" id="857967.G0R1Z1"/>
<reference evidence="3 4" key="1">
    <citation type="submission" date="2011-07" db="EMBL/GenBank/DDBJ databases">
        <authorList>
            <person name="Coyne R."/>
            <person name="Brami D."/>
            <person name="Johnson J."/>
            <person name="Hostetler J."/>
            <person name="Hannick L."/>
            <person name="Clark T."/>
            <person name="Cassidy-Hanley D."/>
            <person name="Inman J."/>
        </authorList>
    </citation>
    <scope>NUCLEOTIDE SEQUENCE [LARGE SCALE GENOMIC DNA]</scope>
    <source>
        <strain evidence="3 4">G5</strain>
    </source>
</reference>
<dbReference type="InParanoid" id="G0R1Z1"/>
<dbReference type="GO" id="GO:0005249">
    <property type="term" value="F:voltage-gated potassium channel activity"/>
    <property type="evidence" value="ECO:0007669"/>
    <property type="project" value="TreeGrafter"/>
</dbReference>
<organism evidence="3 4">
    <name type="scientific">Ichthyophthirius multifiliis</name>
    <name type="common">White spot disease agent</name>
    <name type="synonym">Ich</name>
    <dbReference type="NCBI Taxonomy" id="5932"/>
    <lineage>
        <taxon>Eukaryota</taxon>
        <taxon>Sar</taxon>
        <taxon>Alveolata</taxon>
        <taxon>Ciliophora</taxon>
        <taxon>Intramacronucleata</taxon>
        <taxon>Oligohymenophorea</taxon>
        <taxon>Hymenostomatida</taxon>
        <taxon>Ophryoglenina</taxon>
        <taxon>Ichthyophthirius</taxon>
    </lineage>
</organism>
<dbReference type="GO" id="GO:0003254">
    <property type="term" value="P:regulation of membrane depolarization"/>
    <property type="evidence" value="ECO:0007669"/>
    <property type="project" value="TreeGrafter"/>
</dbReference>
<protein>
    <recommendedName>
        <fullName evidence="2">Cyclic nucleotide-binding domain-containing protein</fullName>
    </recommendedName>
</protein>
<dbReference type="SUPFAM" id="SSF51206">
    <property type="entry name" value="cAMP-binding domain-like"/>
    <property type="match status" value="1"/>
</dbReference>
<dbReference type="eggNOG" id="KOG0500">
    <property type="taxonomic scope" value="Eukaryota"/>
</dbReference>
<dbReference type="EMBL" id="GL984234">
    <property type="protein sequence ID" value="EGR28516.1"/>
    <property type="molecule type" value="Genomic_DNA"/>
</dbReference>
<dbReference type="GO" id="GO:0035725">
    <property type="term" value="P:sodium ion transmembrane transport"/>
    <property type="evidence" value="ECO:0007669"/>
    <property type="project" value="TreeGrafter"/>
</dbReference>
<accession>G0R1Z1</accession>
<evidence type="ECO:0000259" key="2">
    <source>
        <dbReference type="PROSITE" id="PS50042"/>
    </source>
</evidence>
<dbReference type="GO" id="GO:0098855">
    <property type="term" value="C:HCN channel complex"/>
    <property type="evidence" value="ECO:0007669"/>
    <property type="project" value="TreeGrafter"/>
</dbReference>
<dbReference type="Proteomes" id="UP000008983">
    <property type="component" value="Unassembled WGS sequence"/>
</dbReference>
<proteinExistence type="predicted"/>
<dbReference type="Pfam" id="PF07885">
    <property type="entry name" value="Ion_trans_2"/>
    <property type="match status" value="1"/>
</dbReference>
<dbReference type="Gene3D" id="1.10.287.70">
    <property type="match status" value="1"/>
</dbReference>
<dbReference type="AlphaFoldDB" id="G0R1Z1"/>
<keyword evidence="1" id="KW-0175">Coiled coil</keyword>
<dbReference type="Pfam" id="PF00027">
    <property type="entry name" value="cNMP_binding"/>
    <property type="match status" value="1"/>
</dbReference>
<dbReference type="Gene3D" id="2.60.120.10">
    <property type="entry name" value="Jelly Rolls"/>
    <property type="match status" value="1"/>
</dbReference>
<evidence type="ECO:0000313" key="4">
    <source>
        <dbReference type="Proteomes" id="UP000008983"/>
    </source>
</evidence>
<dbReference type="SUPFAM" id="SSF81324">
    <property type="entry name" value="Voltage-gated potassium channels"/>
    <property type="match status" value="1"/>
</dbReference>
<dbReference type="InterPro" id="IPR014710">
    <property type="entry name" value="RmlC-like_jellyroll"/>
</dbReference>
<dbReference type="GeneID" id="14904592"/>
<name>G0R1Z1_ICHMU</name>
<dbReference type="SMART" id="SM00100">
    <property type="entry name" value="cNMP"/>
    <property type="match status" value="1"/>
</dbReference>
<gene>
    <name evidence="3" type="ORF">IMG5_173720</name>
</gene>
<dbReference type="InterPro" id="IPR013099">
    <property type="entry name" value="K_chnl_dom"/>
</dbReference>
<feature type="domain" description="Cyclic nucleotide-binding" evidence="2">
    <location>
        <begin position="125"/>
        <end position="229"/>
    </location>
</feature>
<dbReference type="PANTHER" id="PTHR45689:SF5">
    <property type="entry name" value="I[[H]] CHANNEL, ISOFORM E"/>
    <property type="match status" value="1"/>
</dbReference>
<evidence type="ECO:0000313" key="3">
    <source>
        <dbReference type="EMBL" id="EGR28516.1"/>
    </source>
</evidence>
<keyword evidence="4" id="KW-1185">Reference proteome</keyword>
<dbReference type="InterPro" id="IPR018490">
    <property type="entry name" value="cNMP-bd_dom_sf"/>
</dbReference>
<feature type="coiled-coil region" evidence="1">
    <location>
        <begin position="35"/>
        <end position="62"/>
    </location>
</feature>
<dbReference type="PROSITE" id="PS50042">
    <property type="entry name" value="CNMP_BINDING_3"/>
    <property type="match status" value="1"/>
</dbReference>
<dbReference type="PANTHER" id="PTHR45689">
    <property type="entry name" value="I[[H]] CHANNEL, ISOFORM E"/>
    <property type="match status" value="1"/>
</dbReference>
<dbReference type="CDD" id="cd00038">
    <property type="entry name" value="CAP_ED"/>
    <property type="match status" value="1"/>
</dbReference>
<dbReference type="Gene3D" id="1.10.287.630">
    <property type="entry name" value="Helix hairpin bin"/>
    <property type="match status" value="1"/>
</dbReference>
<dbReference type="OrthoDB" id="291441at2759"/>